<dbReference type="GO" id="GO:0016747">
    <property type="term" value="F:acyltransferase activity, transferring groups other than amino-acyl groups"/>
    <property type="evidence" value="ECO:0007669"/>
    <property type="project" value="InterPro"/>
</dbReference>
<feature type="domain" description="N-acetyltransferase" evidence="1">
    <location>
        <begin position="1"/>
        <end position="116"/>
    </location>
</feature>
<dbReference type="PROSITE" id="PS51186">
    <property type="entry name" value="GNAT"/>
    <property type="match status" value="1"/>
</dbReference>
<sequence>MEREFPLLLCEGNRDNMRIIEEEEEICSVINFLPKIIAIEGTSILTASIGAVCTHPDYRGRGYSSLILKDAEDRMREMGVRICLISGTRSLYTRWGAGRVKNSMRYRVPSKGKKLPWRIREYRREDLPSLKRIYNSQSTRYIREERDFELLIDSGTFPFGDTSYYRCVMEDQEGVRGYIILKRTPEGVIVKEAGGKRVEIFKSLSYLAHELKIEEINYILPSEERVPAGYMGEEEYLQGTLKIIDAAGFVEDLRPYFRQCAGKEADSFNIIEAGEGYRLTLENEVLKISSHDELLKVIFEKSNTGSTGGKMNKFLDMVFPLPFPWTENLNYQ</sequence>
<evidence type="ECO:0000313" key="2">
    <source>
        <dbReference type="EMBL" id="GLI58043.1"/>
    </source>
</evidence>
<organism evidence="2 3">
    <name type="scientific">Propionigenium maris DSM 9537</name>
    <dbReference type="NCBI Taxonomy" id="1123000"/>
    <lineage>
        <taxon>Bacteria</taxon>
        <taxon>Fusobacteriati</taxon>
        <taxon>Fusobacteriota</taxon>
        <taxon>Fusobacteriia</taxon>
        <taxon>Fusobacteriales</taxon>
        <taxon>Fusobacteriaceae</taxon>
        <taxon>Propionigenium</taxon>
    </lineage>
</organism>
<comment type="caution">
    <text evidence="2">The sequence shown here is derived from an EMBL/GenBank/DDBJ whole genome shotgun (WGS) entry which is preliminary data.</text>
</comment>
<gene>
    <name evidence="2" type="ORF">PM10SUCC1_35570</name>
</gene>
<reference evidence="2" key="1">
    <citation type="submission" date="2022-12" db="EMBL/GenBank/DDBJ databases">
        <title>Reference genome sequencing for broad-spectrum identification of bacterial and archaeal isolates by mass spectrometry.</title>
        <authorList>
            <person name="Sekiguchi Y."/>
            <person name="Tourlousse D.M."/>
        </authorList>
    </citation>
    <scope>NUCLEOTIDE SEQUENCE</scope>
    <source>
        <strain evidence="2">10succ1</strain>
    </source>
</reference>
<dbReference type="Pfam" id="PF13527">
    <property type="entry name" value="Acetyltransf_9"/>
    <property type="match status" value="1"/>
</dbReference>
<evidence type="ECO:0000313" key="3">
    <source>
        <dbReference type="Proteomes" id="UP001144471"/>
    </source>
</evidence>
<evidence type="ECO:0000259" key="1">
    <source>
        <dbReference type="PROSITE" id="PS51186"/>
    </source>
</evidence>
<dbReference type="Proteomes" id="UP001144471">
    <property type="component" value="Unassembled WGS sequence"/>
</dbReference>
<dbReference type="AlphaFoldDB" id="A0A9W6GMZ0"/>
<accession>A0A9W6GMZ0</accession>
<dbReference type="Gene3D" id="3.40.630.30">
    <property type="match status" value="1"/>
</dbReference>
<dbReference type="EMBL" id="BSDY01000032">
    <property type="protein sequence ID" value="GLI58043.1"/>
    <property type="molecule type" value="Genomic_DNA"/>
</dbReference>
<keyword evidence="3" id="KW-1185">Reference proteome</keyword>
<dbReference type="SUPFAM" id="SSF55729">
    <property type="entry name" value="Acyl-CoA N-acyltransferases (Nat)"/>
    <property type="match status" value="1"/>
</dbReference>
<dbReference type="InterPro" id="IPR000182">
    <property type="entry name" value="GNAT_dom"/>
</dbReference>
<protein>
    <submittedName>
        <fullName evidence="2">Acetyltransferase</fullName>
    </submittedName>
</protein>
<dbReference type="InterPro" id="IPR016181">
    <property type="entry name" value="Acyl_CoA_acyltransferase"/>
</dbReference>
<name>A0A9W6GMZ0_9FUSO</name>
<dbReference type="CDD" id="cd04301">
    <property type="entry name" value="NAT_SF"/>
    <property type="match status" value="1"/>
</dbReference>
<proteinExistence type="predicted"/>